<gene>
    <name evidence="1" type="ORF">SAMN05192534_13821</name>
</gene>
<accession>A0A1G8JZA7</accession>
<sequence length="112" mass="12914">MINYNRRTFVSKSNTDNGEVSSQTYFQYSQEENILTATYSGGEIVEGRLIGIVNADGSLRFRYNHVNISHELRGGECHSIPEILHNGKIRLHENWRWLDKDQTKGISIVEEM</sequence>
<keyword evidence="2" id="KW-1185">Reference proteome</keyword>
<reference evidence="1 2" key="1">
    <citation type="submission" date="2016-10" db="EMBL/GenBank/DDBJ databases">
        <authorList>
            <person name="de Groot N.N."/>
        </authorList>
    </citation>
    <scope>NUCLEOTIDE SEQUENCE [LARGE SCALE GENOMIC DNA]</scope>
    <source>
        <strain evidence="1 2">DSM 21632</strain>
    </source>
</reference>
<dbReference type="Proteomes" id="UP000199163">
    <property type="component" value="Unassembled WGS sequence"/>
</dbReference>
<evidence type="ECO:0000313" key="2">
    <source>
        <dbReference type="Proteomes" id="UP000199163"/>
    </source>
</evidence>
<dbReference type="STRING" id="568899.SAMN05192534_13821"/>
<name>A0A1G8JZA7_9BACI</name>
<organism evidence="1 2">
    <name type="scientific">Alteribacillus persepolensis</name>
    <dbReference type="NCBI Taxonomy" id="568899"/>
    <lineage>
        <taxon>Bacteria</taxon>
        <taxon>Bacillati</taxon>
        <taxon>Bacillota</taxon>
        <taxon>Bacilli</taxon>
        <taxon>Bacillales</taxon>
        <taxon>Bacillaceae</taxon>
        <taxon>Alteribacillus</taxon>
    </lineage>
</organism>
<dbReference type="InterPro" id="IPR058595">
    <property type="entry name" value="Avidin-like"/>
</dbReference>
<protein>
    <submittedName>
        <fullName evidence="1">YD repeat-containing protein</fullName>
    </submittedName>
</protein>
<proteinExistence type="predicted"/>
<evidence type="ECO:0000313" key="1">
    <source>
        <dbReference type="EMBL" id="SDI35890.1"/>
    </source>
</evidence>
<dbReference type="EMBL" id="FNDK01000038">
    <property type="protein sequence ID" value="SDI35890.1"/>
    <property type="molecule type" value="Genomic_DNA"/>
</dbReference>
<dbReference type="RefSeq" id="WP_175487582.1">
    <property type="nucleotide sequence ID" value="NZ_FNDK01000038.1"/>
</dbReference>
<dbReference type="Pfam" id="PF26421">
    <property type="entry name" value="Avidin_like"/>
    <property type="match status" value="1"/>
</dbReference>
<dbReference type="AlphaFoldDB" id="A0A1G8JZA7"/>